<sequence>MHDSTSEPANPSTGPETRTLKRVGIGAAVIALAVVGAGIATRLSATRELEAVAEDAAVPTVAVVTPAGAGDAGGLALPGTAQAFNSAAIYARTNGYVRSWQADIGDRVAAGQTLAVLDAPEVDQQLAQAKADYQTALANQRLAATTSKRWSAMLKQDAVSQQEVDEKAGDLAAKTALANAALASVRELEATRGFTRLSAPFAGVVTSRSAQIGALVVAGNAAAQPLFTVSDVHRMRIYVRVPQIYSAQVKQGVAANLTLPEFPGRTFPGTVTRSAGAVDAQSGAVLVEVQADNSDGSLKPGAFVETHFDVAGGVQGLTLPGSTILYTDNGPSVAVVGANDRVTVRPVTIARDLGKTVVVSVGVKQGDRVVDSPPDSMRSGDQVKIQKAAPKPAAPTAAKGAAHGG</sequence>
<dbReference type="NCBIfam" id="TIGR01730">
    <property type="entry name" value="RND_mfp"/>
    <property type="match status" value="1"/>
</dbReference>
<protein>
    <submittedName>
        <fullName evidence="9">Efflux RND transporter periplasmic adaptor subunit</fullName>
    </submittedName>
</protein>
<evidence type="ECO:0000256" key="2">
    <source>
        <dbReference type="ARBA" id="ARBA00009477"/>
    </source>
</evidence>
<evidence type="ECO:0000256" key="4">
    <source>
        <dbReference type="SAM" id="MobiDB-lite"/>
    </source>
</evidence>
<evidence type="ECO:0000313" key="9">
    <source>
        <dbReference type="EMBL" id="PZQ57573.1"/>
    </source>
</evidence>
<dbReference type="Gene3D" id="2.40.420.20">
    <property type="match status" value="1"/>
</dbReference>
<dbReference type="PANTHER" id="PTHR30469">
    <property type="entry name" value="MULTIDRUG RESISTANCE PROTEIN MDTA"/>
    <property type="match status" value="1"/>
</dbReference>
<comment type="caution">
    <text evidence="9">The sequence shown here is derived from an EMBL/GenBank/DDBJ whole genome shotgun (WGS) entry which is preliminary data.</text>
</comment>
<evidence type="ECO:0000259" key="7">
    <source>
        <dbReference type="Pfam" id="PF25954"/>
    </source>
</evidence>
<dbReference type="Gene3D" id="1.10.287.470">
    <property type="entry name" value="Helix hairpin bin"/>
    <property type="match status" value="1"/>
</dbReference>
<dbReference type="SUPFAM" id="SSF111369">
    <property type="entry name" value="HlyD-like secretion proteins"/>
    <property type="match status" value="1"/>
</dbReference>
<keyword evidence="5" id="KW-0472">Membrane</keyword>
<dbReference type="AlphaFoldDB" id="A0A2W5QS40"/>
<dbReference type="Proteomes" id="UP000249082">
    <property type="component" value="Unassembled WGS sequence"/>
</dbReference>
<proteinExistence type="inferred from homology"/>
<dbReference type="GO" id="GO:1990281">
    <property type="term" value="C:efflux pump complex"/>
    <property type="evidence" value="ECO:0007669"/>
    <property type="project" value="TreeGrafter"/>
</dbReference>
<dbReference type="Pfam" id="PF25967">
    <property type="entry name" value="RND-MFP_C"/>
    <property type="match status" value="1"/>
</dbReference>
<accession>A0A2W5QS40</accession>
<feature type="region of interest" description="Disordered" evidence="4">
    <location>
        <begin position="367"/>
        <end position="405"/>
    </location>
</feature>
<keyword evidence="3" id="KW-0813">Transport</keyword>
<dbReference type="Gene3D" id="2.40.50.100">
    <property type="match status" value="1"/>
</dbReference>
<dbReference type="PANTHER" id="PTHR30469:SF37">
    <property type="entry name" value="RAGD PROTEIN"/>
    <property type="match status" value="1"/>
</dbReference>
<comment type="similarity">
    <text evidence="2">Belongs to the membrane fusion protein (MFP) (TC 8.A.1) family.</text>
</comment>
<dbReference type="Gene3D" id="2.40.30.170">
    <property type="match status" value="1"/>
</dbReference>
<dbReference type="EMBL" id="QFPX01000001">
    <property type="protein sequence ID" value="PZQ57573.1"/>
    <property type="molecule type" value="Genomic_DNA"/>
</dbReference>
<feature type="domain" description="Multidrug resistance protein MdtA-like C-terminal permuted SH3" evidence="8">
    <location>
        <begin position="332"/>
        <end position="370"/>
    </location>
</feature>
<evidence type="ECO:0000259" key="6">
    <source>
        <dbReference type="Pfam" id="PF25917"/>
    </source>
</evidence>
<dbReference type="InterPro" id="IPR058792">
    <property type="entry name" value="Beta-barrel_RND_2"/>
</dbReference>
<keyword evidence="5" id="KW-1133">Transmembrane helix</keyword>
<evidence type="ECO:0000256" key="3">
    <source>
        <dbReference type="ARBA" id="ARBA00022448"/>
    </source>
</evidence>
<dbReference type="InterPro" id="IPR058625">
    <property type="entry name" value="MdtA-like_BSH"/>
</dbReference>
<evidence type="ECO:0000256" key="5">
    <source>
        <dbReference type="SAM" id="Phobius"/>
    </source>
</evidence>
<dbReference type="GO" id="GO:0015562">
    <property type="term" value="F:efflux transmembrane transporter activity"/>
    <property type="evidence" value="ECO:0007669"/>
    <property type="project" value="TreeGrafter"/>
</dbReference>
<dbReference type="Pfam" id="PF25917">
    <property type="entry name" value="BSH_RND"/>
    <property type="match status" value="1"/>
</dbReference>
<feature type="domain" description="CusB-like beta-barrel" evidence="7">
    <location>
        <begin position="239"/>
        <end position="309"/>
    </location>
</feature>
<organism evidence="9 10">
    <name type="scientific">Novosphingobium pentaromativorans</name>
    <dbReference type="NCBI Taxonomy" id="205844"/>
    <lineage>
        <taxon>Bacteria</taxon>
        <taxon>Pseudomonadati</taxon>
        <taxon>Pseudomonadota</taxon>
        <taxon>Alphaproteobacteria</taxon>
        <taxon>Sphingomonadales</taxon>
        <taxon>Sphingomonadaceae</taxon>
        <taxon>Novosphingobium</taxon>
    </lineage>
</organism>
<dbReference type="Pfam" id="PF25954">
    <property type="entry name" value="Beta-barrel_RND_2"/>
    <property type="match status" value="1"/>
</dbReference>
<gene>
    <name evidence="9" type="ORF">DI555_01185</name>
</gene>
<feature type="compositionally biased region" description="Low complexity" evidence="4">
    <location>
        <begin position="387"/>
        <end position="405"/>
    </location>
</feature>
<evidence type="ECO:0000256" key="1">
    <source>
        <dbReference type="ARBA" id="ARBA00004196"/>
    </source>
</evidence>
<dbReference type="InterPro" id="IPR058627">
    <property type="entry name" value="MdtA-like_C"/>
</dbReference>
<dbReference type="InterPro" id="IPR006143">
    <property type="entry name" value="RND_pump_MFP"/>
</dbReference>
<feature type="domain" description="Multidrug resistance protein MdtA-like barrel-sandwich hybrid" evidence="6">
    <location>
        <begin position="86"/>
        <end position="223"/>
    </location>
</feature>
<reference evidence="9 10" key="1">
    <citation type="submission" date="2017-08" db="EMBL/GenBank/DDBJ databases">
        <title>Infants hospitalized years apart are colonized by the same room-sourced microbial strains.</title>
        <authorList>
            <person name="Brooks B."/>
            <person name="Olm M.R."/>
            <person name="Firek B.A."/>
            <person name="Baker R."/>
            <person name="Thomas B.C."/>
            <person name="Morowitz M.J."/>
            <person name="Banfield J.F."/>
        </authorList>
    </citation>
    <scope>NUCLEOTIDE SEQUENCE [LARGE SCALE GENOMIC DNA]</scope>
    <source>
        <strain evidence="9">S2_005_002_R2_33</strain>
    </source>
</reference>
<evidence type="ECO:0000259" key="8">
    <source>
        <dbReference type="Pfam" id="PF25967"/>
    </source>
</evidence>
<dbReference type="FunFam" id="2.40.30.170:FF:000010">
    <property type="entry name" value="Efflux RND transporter periplasmic adaptor subunit"/>
    <property type="match status" value="1"/>
</dbReference>
<keyword evidence="5" id="KW-0812">Transmembrane</keyword>
<comment type="subcellular location">
    <subcellularLocation>
        <location evidence="1">Cell envelope</location>
    </subcellularLocation>
</comment>
<evidence type="ECO:0000313" key="10">
    <source>
        <dbReference type="Proteomes" id="UP000249082"/>
    </source>
</evidence>
<feature type="transmembrane region" description="Helical" evidence="5">
    <location>
        <begin position="20"/>
        <end position="40"/>
    </location>
</feature>
<name>A0A2W5QS40_9SPHN</name>